<feature type="coiled-coil region" evidence="1">
    <location>
        <begin position="28"/>
        <end position="55"/>
    </location>
</feature>
<dbReference type="EMBL" id="JBHRWO010000018">
    <property type="protein sequence ID" value="MFC3494436.1"/>
    <property type="molecule type" value="Genomic_DNA"/>
</dbReference>
<keyword evidence="2" id="KW-1133">Transmembrane helix</keyword>
<sequence length="79" mass="9133">MAIDPFLPLERHSVEDLVAEIGRLNQVCFAHEQAREHLEQEIARLVQEDEESDRSELSGFLFGVMVCLMGFVAYLVLWR</sequence>
<proteinExistence type="predicted"/>
<accession>A0ABV7Q0R9</accession>
<organism evidence="3 4">
    <name type="scientific">Glycomyces rhizosphaerae</name>
    <dbReference type="NCBI Taxonomy" id="2054422"/>
    <lineage>
        <taxon>Bacteria</taxon>
        <taxon>Bacillati</taxon>
        <taxon>Actinomycetota</taxon>
        <taxon>Actinomycetes</taxon>
        <taxon>Glycomycetales</taxon>
        <taxon>Glycomycetaceae</taxon>
        <taxon>Glycomyces</taxon>
    </lineage>
</organism>
<keyword evidence="2" id="KW-0472">Membrane</keyword>
<dbReference type="RefSeq" id="WP_387978186.1">
    <property type="nucleotide sequence ID" value="NZ_JBHRWO010000018.1"/>
</dbReference>
<dbReference type="Proteomes" id="UP001595712">
    <property type="component" value="Unassembled WGS sequence"/>
</dbReference>
<evidence type="ECO:0000256" key="2">
    <source>
        <dbReference type="SAM" id="Phobius"/>
    </source>
</evidence>
<keyword evidence="2" id="KW-0812">Transmembrane</keyword>
<gene>
    <name evidence="3" type="ORF">ACFO8M_18275</name>
</gene>
<keyword evidence="4" id="KW-1185">Reference proteome</keyword>
<comment type="caution">
    <text evidence="3">The sequence shown here is derived from an EMBL/GenBank/DDBJ whole genome shotgun (WGS) entry which is preliminary data.</text>
</comment>
<name>A0ABV7Q0R9_9ACTN</name>
<evidence type="ECO:0000256" key="1">
    <source>
        <dbReference type="SAM" id="Coils"/>
    </source>
</evidence>
<evidence type="ECO:0000313" key="3">
    <source>
        <dbReference type="EMBL" id="MFC3494436.1"/>
    </source>
</evidence>
<keyword evidence="1" id="KW-0175">Coiled coil</keyword>
<reference evidence="4" key="1">
    <citation type="journal article" date="2019" name="Int. J. Syst. Evol. Microbiol.">
        <title>The Global Catalogue of Microorganisms (GCM) 10K type strain sequencing project: providing services to taxonomists for standard genome sequencing and annotation.</title>
        <authorList>
            <consortium name="The Broad Institute Genomics Platform"/>
            <consortium name="The Broad Institute Genome Sequencing Center for Infectious Disease"/>
            <person name="Wu L."/>
            <person name="Ma J."/>
        </authorList>
    </citation>
    <scope>NUCLEOTIDE SEQUENCE [LARGE SCALE GENOMIC DNA]</scope>
    <source>
        <strain evidence="4">CGMCC 4.7396</strain>
    </source>
</reference>
<protein>
    <submittedName>
        <fullName evidence="3">Uncharacterized protein</fullName>
    </submittedName>
</protein>
<feature type="transmembrane region" description="Helical" evidence="2">
    <location>
        <begin position="57"/>
        <end position="77"/>
    </location>
</feature>
<evidence type="ECO:0000313" key="4">
    <source>
        <dbReference type="Proteomes" id="UP001595712"/>
    </source>
</evidence>